<organism evidence="2 3">
    <name type="scientific">Anabaena azotica FACHB-119</name>
    <dbReference type="NCBI Taxonomy" id="947527"/>
    <lineage>
        <taxon>Bacteria</taxon>
        <taxon>Bacillati</taxon>
        <taxon>Cyanobacteriota</taxon>
        <taxon>Cyanophyceae</taxon>
        <taxon>Nostocales</taxon>
        <taxon>Nostocaceae</taxon>
        <taxon>Anabaena</taxon>
        <taxon>Anabaena azotica</taxon>
    </lineage>
</organism>
<evidence type="ECO:0000313" key="3">
    <source>
        <dbReference type="Proteomes" id="UP000661112"/>
    </source>
</evidence>
<comment type="caution">
    <text evidence="2">The sequence shown here is derived from an EMBL/GenBank/DDBJ whole genome shotgun (WGS) entry which is preliminary data.</text>
</comment>
<dbReference type="RefSeq" id="WP_190475547.1">
    <property type="nucleotide sequence ID" value="NZ_JACJSG010000028.1"/>
</dbReference>
<evidence type="ECO:0000313" key="2">
    <source>
        <dbReference type="EMBL" id="MBD2502875.1"/>
    </source>
</evidence>
<gene>
    <name evidence="2" type="ORF">H6G83_20090</name>
</gene>
<dbReference type="EMBL" id="JACJSG010000028">
    <property type="protein sequence ID" value="MBD2502875.1"/>
    <property type="molecule type" value="Genomic_DNA"/>
</dbReference>
<protein>
    <submittedName>
        <fullName evidence="2">Uncharacterized protein</fullName>
    </submittedName>
</protein>
<reference evidence="2 3" key="1">
    <citation type="journal article" date="2020" name="ISME J.">
        <title>Comparative genomics reveals insights into cyanobacterial evolution and habitat adaptation.</title>
        <authorList>
            <person name="Chen M.Y."/>
            <person name="Teng W.K."/>
            <person name="Zhao L."/>
            <person name="Hu C.X."/>
            <person name="Zhou Y.K."/>
            <person name="Han B.P."/>
            <person name="Song L.R."/>
            <person name="Shu W.S."/>
        </authorList>
    </citation>
    <scope>NUCLEOTIDE SEQUENCE [LARGE SCALE GENOMIC DNA]</scope>
    <source>
        <strain evidence="2 3">FACHB-119</strain>
    </source>
</reference>
<feature type="region of interest" description="Disordered" evidence="1">
    <location>
        <begin position="29"/>
        <end position="54"/>
    </location>
</feature>
<sequence>MSVKGFVCIDAVSNRPEFYDLLGECNSQLHKQSPPSRTNEKSKVGNPRRRVLSV</sequence>
<keyword evidence="3" id="KW-1185">Reference proteome</keyword>
<dbReference type="Proteomes" id="UP000661112">
    <property type="component" value="Unassembled WGS sequence"/>
</dbReference>
<proteinExistence type="predicted"/>
<name>A0ABR8D6X5_9NOST</name>
<evidence type="ECO:0000256" key="1">
    <source>
        <dbReference type="SAM" id="MobiDB-lite"/>
    </source>
</evidence>
<accession>A0ABR8D6X5</accession>